<name>A0A0A9GAD3_ARUDO</name>
<accession>A0A0A9GAD3</accession>
<evidence type="ECO:0000313" key="1">
    <source>
        <dbReference type="EMBL" id="JAE20429.1"/>
    </source>
</evidence>
<sequence length="60" mass="6721">MQKSSEIQKNIMQSCNALIEVTKSSAATIDLLEAQNQKAASLAMAQLKRIQQVKCCRRLR</sequence>
<proteinExistence type="predicted"/>
<dbReference type="AlphaFoldDB" id="A0A0A9GAD3"/>
<protein>
    <submittedName>
        <fullName evidence="1">Uncharacterized protein</fullName>
    </submittedName>
</protein>
<reference evidence="1" key="2">
    <citation type="journal article" date="2015" name="Data Brief">
        <title>Shoot transcriptome of the giant reed, Arundo donax.</title>
        <authorList>
            <person name="Barrero R.A."/>
            <person name="Guerrero F.D."/>
            <person name="Moolhuijzen P."/>
            <person name="Goolsby J.A."/>
            <person name="Tidwell J."/>
            <person name="Bellgard S.E."/>
            <person name="Bellgard M.I."/>
        </authorList>
    </citation>
    <scope>NUCLEOTIDE SEQUENCE</scope>
    <source>
        <tissue evidence="1">Shoot tissue taken approximately 20 cm above the soil surface</tissue>
    </source>
</reference>
<dbReference type="EMBL" id="GBRH01177467">
    <property type="protein sequence ID" value="JAE20429.1"/>
    <property type="molecule type" value="Transcribed_RNA"/>
</dbReference>
<reference evidence="1" key="1">
    <citation type="submission" date="2014-09" db="EMBL/GenBank/DDBJ databases">
        <authorList>
            <person name="Magalhaes I.L.F."/>
            <person name="Oliveira U."/>
            <person name="Santos F.R."/>
            <person name="Vidigal T.H.D.A."/>
            <person name="Brescovit A.D."/>
            <person name="Santos A.J."/>
        </authorList>
    </citation>
    <scope>NUCLEOTIDE SEQUENCE</scope>
    <source>
        <tissue evidence="1">Shoot tissue taken approximately 20 cm above the soil surface</tissue>
    </source>
</reference>
<organism evidence="1">
    <name type="scientific">Arundo donax</name>
    <name type="common">Giant reed</name>
    <name type="synonym">Donax arundinaceus</name>
    <dbReference type="NCBI Taxonomy" id="35708"/>
    <lineage>
        <taxon>Eukaryota</taxon>
        <taxon>Viridiplantae</taxon>
        <taxon>Streptophyta</taxon>
        <taxon>Embryophyta</taxon>
        <taxon>Tracheophyta</taxon>
        <taxon>Spermatophyta</taxon>
        <taxon>Magnoliopsida</taxon>
        <taxon>Liliopsida</taxon>
        <taxon>Poales</taxon>
        <taxon>Poaceae</taxon>
        <taxon>PACMAD clade</taxon>
        <taxon>Arundinoideae</taxon>
        <taxon>Arundineae</taxon>
        <taxon>Arundo</taxon>
    </lineage>
</organism>